<organism evidence="1">
    <name type="scientific">Oryza nivara</name>
    <name type="common">Indian wild rice</name>
    <name type="synonym">Oryza sativa f. spontanea</name>
    <dbReference type="NCBI Taxonomy" id="4536"/>
    <lineage>
        <taxon>Eukaryota</taxon>
        <taxon>Viridiplantae</taxon>
        <taxon>Streptophyta</taxon>
        <taxon>Embryophyta</taxon>
        <taxon>Tracheophyta</taxon>
        <taxon>Spermatophyta</taxon>
        <taxon>Magnoliopsida</taxon>
        <taxon>Liliopsida</taxon>
        <taxon>Poales</taxon>
        <taxon>Poaceae</taxon>
        <taxon>BOP clade</taxon>
        <taxon>Oryzoideae</taxon>
        <taxon>Oryzeae</taxon>
        <taxon>Oryzinae</taxon>
        <taxon>Oryza</taxon>
    </lineage>
</organism>
<accession>A0A0E0H965</accession>
<evidence type="ECO:0000313" key="2">
    <source>
        <dbReference type="Proteomes" id="UP000006591"/>
    </source>
</evidence>
<dbReference type="Proteomes" id="UP000006591">
    <property type="component" value="Chromosome 5"/>
</dbReference>
<reference evidence="1" key="2">
    <citation type="submission" date="2018-04" db="EMBL/GenBank/DDBJ databases">
        <title>OnivRS2 (Oryza nivara Reference Sequence Version 2).</title>
        <authorList>
            <person name="Zhang J."/>
            <person name="Kudrna D."/>
            <person name="Lee S."/>
            <person name="Talag J."/>
            <person name="Rajasekar S."/>
            <person name="Welchert J."/>
            <person name="Hsing Y.-I."/>
            <person name="Wing R.A."/>
        </authorList>
    </citation>
    <scope>NUCLEOTIDE SEQUENCE [LARGE SCALE GENOMIC DNA]</scope>
    <source>
        <strain evidence="1">SL10</strain>
    </source>
</reference>
<sequence>MDWTKAMTVTYQKSCFLTRVENPPSRTTVAQIVASVPRPFITLYTKAVQSRKMLNFSSGSGLSFLDLLFSSPSKADVDSSMGPISLVRTIGRKKAIECAILPSSYFKRRTRKPTITFKM</sequence>
<dbReference type="Gramene" id="ONIVA05G02670.4">
    <property type="protein sequence ID" value="ONIVA05G02670.4"/>
    <property type="gene ID" value="ONIVA05G02670"/>
</dbReference>
<protein>
    <submittedName>
        <fullName evidence="1">Uncharacterized protein</fullName>
    </submittedName>
</protein>
<proteinExistence type="predicted"/>
<reference evidence="1" key="1">
    <citation type="submission" date="2015-04" db="UniProtKB">
        <authorList>
            <consortium name="EnsemblPlants"/>
        </authorList>
    </citation>
    <scope>IDENTIFICATION</scope>
    <source>
        <strain evidence="1">SL10</strain>
    </source>
</reference>
<keyword evidence="2" id="KW-1185">Reference proteome</keyword>
<dbReference type="HOGENOM" id="CLU_2065287_0_0_1"/>
<dbReference type="AlphaFoldDB" id="A0A0E0H965"/>
<dbReference type="EnsemblPlants" id="ONIVA05G02670.4">
    <property type="protein sequence ID" value="ONIVA05G02670.4"/>
    <property type="gene ID" value="ONIVA05G02670"/>
</dbReference>
<name>A0A0E0H965_ORYNI</name>
<evidence type="ECO:0000313" key="1">
    <source>
        <dbReference type="EnsemblPlants" id="ONIVA05G02670.4"/>
    </source>
</evidence>